<gene>
    <name evidence="1" type="ORF">RRG08_018317</name>
</gene>
<reference evidence="1" key="1">
    <citation type="journal article" date="2023" name="G3 (Bethesda)">
        <title>A reference genome for the long-term kleptoplast-retaining sea slug Elysia crispata morphotype clarki.</title>
        <authorList>
            <person name="Eastman K.E."/>
            <person name="Pendleton A.L."/>
            <person name="Shaikh M.A."/>
            <person name="Suttiyut T."/>
            <person name="Ogas R."/>
            <person name="Tomko P."/>
            <person name="Gavelis G."/>
            <person name="Widhalm J.R."/>
            <person name="Wisecaver J.H."/>
        </authorList>
    </citation>
    <scope>NUCLEOTIDE SEQUENCE</scope>
    <source>
        <strain evidence="1">ECLA1</strain>
    </source>
</reference>
<comment type="caution">
    <text evidence="1">The sequence shown here is derived from an EMBL/GenBank/DDBJ whole genome shotgun (WGS) entry which is preliminary data.</text>
</comment>
<organism evidence="1 2">
    <name type="scientific">Elysia crispata</name>
    <name type="common">lettuce slug</name>
    <dbReference type="NCBI Taxonomy" id="231223"/>
    <lineage>
        <taxon>Eukaryota</taxon>
        <taxon>Metazoa</taxon>
        <taxon>Spiralia</taxon>
        <taxon>Lophotrochozoa</taxon>
        <taxon>Mollusca</taxon>
        <taxon>Gastropoda</taxon>
        <taxon>Heterobranchia</taxon>
        <taxon>Euthyneura</taxon>
        <taxon>Panpulmonata</taxon>
        <taxon>Sacoglossa</taxon>
        <taxon>Placobranchoidea</taxon>
        <taxon>Plakobranchidae</taxon>
        <taxon>Elysia</taxon>
    </lineage>
</organism>
<evidence type="ECO:0000313" key="1">
    <source>
        <dbReference type="EMBL" id="KAK3795934.1"/>
    </source>
</evidence>
<protein>
    <submittedName>
        <fullName evidence="1">Uncharacterized protein</fullName>
    </submittedName>
</protein>
<dbReference type="Proteomes" id="UP001283361">
    <property type="component" value="Unassembled WGS sequence"/>
</dbReference>
<dbReference type="EMBL" id="JAWDGP010000962">
    <property type="protein sequence ID" value="KAK3795934.1"/>
    <property type="molecule type" value="Genomic_DNA"/>
</dbReference>
<name>A0AAE1AYB9_9GAST</name>
<keyword evidence="2" id="KW-1185">Reference proteome</keyword>
<dbReference type="AlphaFoldDB" id="A0AAE1AYB9"/>
<accession>A0AAE1AYB9</accession>
<proteinExistence type="predicted"/>
<evidence type="ECO:0000313" key="2">
    <source>
        <dbReference type="Proteomes" id="UP001283361"/>
    </source>
</evidence>
<sequence>MELLLGSVLPPLLYNQNKLSTCLKQTSKQLDLPRKLSSSLKLKEQGYVGDAYAFGGRSKTNNKCKDSRTILALLD</sequence>